<reference evidence="1" key="1">
    <citation type="journal article" date="2014" name="Int. J. Syst. Evol. Microbiol.">
        <title>Complete genome sequence of Corynebacterium casei LMG S-19264T (=DSM 44701T), isolated from a smear-ripened cheese.</title>
        <authorList>
            <consortium name="US DOE Joint Genome Institute (JGI-PGF)"/>
            <person name="Walter F."/>
            <person name="Albersmeier A."/>
            <person name="Kalinowski J."/>
            <person name="Ruckert C."/>
        </authorList>
    </citation>
    <scope>NUCLEOTIDE SEQUENCE</scope>
    <source>
        <strain evidence="1">VKM Ac-1321</strain>
    </source>
</reference>
<keyword evidence="2" id="KW-1185">Reference proteome</keyword>
<dbReference type="RefSeq" id="WP_261961357.1">
    <property type="nucleotide sequence ID" value="NZ_BAAAXA010000001.1"/>
</dbReference>
<dbReference type="Proteomes" id="UP001143480">
    <property type="component" value="Unassembled WGS sequence"/>
</dbReference>
<protein>
    <submittedName>
        <fullName evidence="1">Uncharacterized protein</fullName>
    </submittedName>
</protein>
<gene>
    <name evidence="1" type="ORF">GCM10017581_024980</name>
</gene>
<evidence type="ECO:0000313" key="2">
    <source>
        <dbReference type="Proteomes" id="UP001143480"/>
    </source>
</evidence>
<dbReference type="AlphaFoldDB" id="A0A9W6KH18"/>
<comment type="caution">
    <text evidence="1">The sequence shown here is derived from an EMBL/GenBank/DDBJ whole genome shotgun (WGS) entry which is preliminary data.</text>
</comment>
<accession>A0A9W6KH18</accession>
<name>A0A9W6KH18_9ACTN</name>
<dbReference type="EMBL" id="BSFP01000010">
    <property type="protein sequence ID" value="GLL00757.1"/>
    <property type="molecule type" value="Genomic_DNA"/>
</dbReference>
<organism evidence="1 2">
    <name type="scientific">Dactylosporangium matsuzakiense</name>
    <dbReference type="NCBI Taxonomy" id="53360"/>
    <lineage>
        <taxon>Bacteria</taxon>
        <taxon>Bacillati</taxon>
        <taxon>Actinomycetota</taxon>
        <taxon>Actinomycetes</taxon>
        <taxon>Micromonosporales</taxon>
        <taxon>Micromonosporaceae</taxon>
        <taxon>Dactylosporangium</taxon>
    </lineage>
</organism>
<evidence type="ECO:0000313" key="1">
    <source>
        <dbReference type="EMBL" id="GLL00757.1"/>
    </source>
</evidence>
<sequence>MPDYSFVRQTDGFTCGPTVALVASAALDPEYGATVTDPAAEQHRLHRAANFIWPRKLGTTPPGVAAVISRHTAPLGVRYGWRVFRGDLAPAIAAVECDWPVGLLIGNSIPRHWILIIGHDNGRLQCFNPARGSETTIAVEDVAGRKLDPLGFPRAFALVLPRRTV</sequence>
<proteinExistence type="predicted"/>
<reference evidence="1" key="2">
    <citation type="submission" date="2023-01" db="EMBL/GenBank/DDBJ databases">
        <authorList>
            <person name="Sun Q."/>
            <person name="Evtushenko L."/>
        </authorList>
    </citation>
    <scope>NUCLEOTIDE SEQUENCE</scope>
    <source>
        <strain evidence="1">VKM Ac-1321</strain>
    </source>
</reference>